<evidence type="ECO:0000256" key="7">
    <source>
        <dbReference type="ARBA" id="ARBA00022729"/>
    </source>
</evidence>
<dbReference type="InterPro" id="IPR001940">
    <property type="entry name" value="Peptidase_S1C"/>
</dbReference>
<organism evidence="15 16">
    <name type="scientific">Roseibium litorale</name>
    <dbReference type="NCBI Taxonomy" id="2803841"/>
    <lineage>
        <taxon>Bacteria</taxon>
        <taxon>Pseudomonadati</taxon>
        <taxon>Pseudomonadota</taxon>
        <taxon>Alphaproteobacteria</taxon>
        <taxon>Hyphomicrobiales</taxon>
        <taxon>Stappiaceae</taxon>
        <taxon>Roseibium</taxon>
    </lineage>
</organism>
<dbReference type="Pfam" id="PF13365">
    <property type="entry name" value="Trypsin_2"/>
    <property type="match status" value="1"/>
</dbReference>
<dbReference type="InterPro" id="IPR036034">
    <property type="entry name" value="PDZ_sf"/>
</dbReference>
<dbReference type="RefSeq" id="WP_192149596.1">
    <property type="nucleotide sequence ID" value="NZ_JACYXI010000013.1"/>
</dbReference>
<evidence type="ECO:0000256" key="6">
    <source>
        <dbReference type="ARBA" id="ARBA00022670"/>
    </source>
</evidence>
<reference evidence="16" key="1">
    <citation type="submission" date="2020-09" db="EMBL/GenBank/DDBJ databases">
        <title>The genome sequence of strain Labrenzia suaedae 4C16A.</title>
        <authorList>
            <person name="Liu Y."/>
        </authorList>
    </citation>
    <scope>NUCLEOTIDE SEQUENCE [LARGE SCALE GENOMIC DNA]</scope>
    <source>
        <strain evidence="16">4C16A</strain>
    </source>
</reference>
<evidence type="ECO:0000256" key="4">
    <source>
        <dbReference type="ARBA" id="ARBA00013035"/>
    </source>
</evidence>
<dbReference type="EMBL" id="JACYXI010000013">
    <property type="protein sequence ID" value="MBD8893470.1"/>
    <property type="molecule type" value="Genomic_DNA"/>
</dbReference>
<keyword evidence="11" id="KW-0720">Serine protease</keyword>
<dbReference type="InterPro" id="IPR011782">
    <property type="entry name" value="Pept_S1C_Do"/>
</dbReference>
<dbReference type="InterPro" id="IPR001478">
    <property type="entry name" value="PDZ"/>
</dbReference>
<dbReference type="SMART" id="SM00228">
    <property type="entry name" value="PDZ"/>
    <property type="match status" value="2"/>
</dbReference>
<keyword evidence="7" id="KW-0732">Signal</keyword>
<keyword evidence="12" id="KW-0346">Stress response</keyword>
<dbReference type="NCBIfam" id="TIGR02037">
    <property type="entry name" value="degP_htrA_DO"/>
    <property type="match status" value="1"/>
</dbReference>
<dbReference type="PRINTS" id="PR00834">
    <property type="entry name" value="PROTEASES2C"/>
</dbReference>
<comment type="catalytic activity">
    <reaction evidence="1">
        <text>Acts on substrates that are at least partially unfolded. The cleavage site P1 residue is normally between a pair of hydrophobic residues, such as Val-|-Val.</text>
        <dbReference type="EC" id="3.4.21.107"/>
    </reaction>
</comment>
<comment type="subcellular location">
    <subcellularLocation>
        <location evidence="2">Periplasm</location>
    </subcellularLocation>
</comment>
<keyword evidence="10" id="KW-0378">Hydrolase</keyword>
<feature type="domain" description="PDZ" evidence="14">
    <location>
        <begin position="401"/>
        <end position="475"/>
    </location>
</feature>
<evidence type="ECO:0000256" key="3">
    <source>
        <dbReference type="ARBA" id="ARBA00010541"/>
    </source>
</evidence>
<evidence type="ECO:0000256" key="13">
    <source>
        <dbReference type="ARBA" id="ARBA00032850"/>
    </source>
</evidence>
<keyword evidence="9" id="KW-0574">Periplasm</keyword>
<comment type="similarity">
    <text evidence="3">Belongs to the peptidase S1C family.</text>
</comment>
<feature type="domain" description="PDZ" evidence="14">
    <location>
        <begin position="300"/>
        <end position="370"/>
    </location>
</feature>
<dbReference type="CDD" id="cd10839">
    <property type="entry name" value="cpPDZ1_DegP-like"/>
    <property type="match status" value="1"/>
</dbReference>
<dbReference type="Pfam" id="PF13180">
    <property type="entry name" value="PDZ_2"/>
    <property type="match status" value="2"/>
</dbReference>
<accession>A0ABR9CST5</accession>
<evidence type="ECO:0000313" key="16">
    <source>
        <dbReference type="Proteomes" id="UP000632063"/>
    </source>
</evidence>
<dbReference type="Proteomes" id="UP000632063">
    <property type="component" value="Unassembled WGS sequence"/>
</dbReference>
<name>A0ABR9CST5_9HYPH</name>
<proteinExistence type="inferred from homology"/>
<evidence type="ECO:0000256" key="1">
    <source>
        <dbReference type="ARBA" id="ARBA00001772"/>
    </source>
</evidence>
<dbReference type="PANTHER" id="PTHR22939">
    <property type="entry name" value="SERINE PROTEASE FAMILY S1C HTRA-RELATED"/>
    <property type="match status" value="1"/>
</dbReference>
<dbReference type="SUPFAM" id="SSF50156">
    <property type="entry name" value="PDZ domain-like"/>
    <property type="match status" value="2"/>
</dbReference>
<evidence type="ECO:0000256" key="8">
    <source>
        <dbReference type="ARBA" id="ARBA00022737"/>
    </source>
</evidence>
<evidence type="ECO:0000259" key="14">
    <source>
        <dbReference type="PROSITE" id="PS50106"/>
    </source>
</evidence>
<reference evidence="15 16" key="2">
    <citation type="journal article" date="2021" name="Int. J. Syst. Evol. Microbiol.">
        <title>Roseibium litorale sp. nov., isolated from a tidal flat sediment and proposal for the reclassification of Labrenzia polysiphoniae as Roseibium polysiphoniae comb. nov.</title>
        <authorList>
            <person name="Liu Y."/>
            <person name="Pei T."/>
            <person name="Du J."/>
            <person name="Chao M."/>
            <person name="Deng M.R."/>
            <person name="Zhu H."/>
        </authorList>
    </citation>
    <scope>NUCLEOTIDE SEQUENCE [LARGE SCALE GENOMIC DNA]</scope>
    <source>
        <strain evidence="15 16">4C16A</strain>
    </source>
</reference>
<evidence type="ECO:0000313" key="15">
    <source>
        <dbReference type="EMBL" id="MBD8893470.1"/>
    </source>
</evidence>
<evidence type="ECO:0000256" key="12">
    <source>
        <dbReference type="ARBA" id="ARBA00023016"/>
    </source>
</evidence>
<evidence type="ECO:0000256" key="5">
    <source>
        <dbReference type="ARBA" id="ARBA00013958"/>
    </source>
</evidence>
<keyword evidence="6" id="KW-0645">Protease</keyword>
<keyword evidence="16" id="KW-1185">Reference proteome</keyword>
<comment type="caution">
    <text evidence="15">The sequence shown here is derived from an EMBL/GenBank/DDBJ whole genome shotgun (WGS) entry which is preliminary data.</text>
</comment>
<evidence type="ECO:0000256" key="2">
    <source>
        <dbReference type="ARBA" id="ARBA00004418"/>
    </source>
</evidence>
<dbReference type="SUPFAM" id="SSF50494">
    <property type="entry name" value="Trypsin-like serine proteases"/>
    <property type="match status" value="1"/>
</dbReference>
<sequence>MSASDVSSRNTAKKGFFRSRKTQLLAGVMALGMAGALSVQTIVPNQLAFADAVQVQTAGPADFSPVVKAVQPAVVSVKVKQELEPKAMAFGDDVPDFFNDLPDGHPLKRFFRRFGEDGQGQNNGNSWGGKKQPHRYGMAQGSGFFITDDGYLVTNQHVVDKGTQFTVVTDDGTEYDAKLVGADKRTDLALLKVDAKKKFTYVKFAEDAPVVGEWVLAIGNPFGLGGSVTAGIVSARGRDIGAGPYDDFIQIDAPINHGNSGGPAFNMKGEVIGINAAIYSPSGGNVGIAFAIPASTAEGVVKDLKDDGSVVRGWLGVQIQAVGKDIAESLGLAEPKGAIVAEAQDGSPAAKAGLKAGDTILAVDGSKIDGPRELSKLIAGYAPDSKVDVTVWRDGKTKDIEVTLGKLVDNDKVASADSGDQKTSLDDLGLALVPADQAGEDGDGVVVADIDPDGPAAEKGLRQGDRIVEANGVAVHQPSDVSKALTTAEKDGRKAVLFRIESENGSRFVALPVKAG</sequence>
<dbReference type="PROSITE" id="PS50106">
    <property type="entry name" value="PDZ"/>
    <property type="match status" value="2"/>
</dbReference>
<dbReference type="InterPro" id="IPR009003">
    <property type="entry name" value="Peptidase_S1_PA"/>
</dbReference>
<evidence type="ECO:0000256" key="11">
    <source>
        <dbReference type="ARBA" id="ARBA00022825"/>
    </source>
</evidence>
<dbReference type="Gene3D" id="2.40.10.120">
    <property type="match status" value="1"/>
</dbReference>
<evidence type="ECO:0000256" key="10">
    <source>
        <dbReference type="ARBA" id="ARBA00022801"/>
    </source>
</evidence>
<keyword evidence="8" id="KW-0677">Repeat</keyword>
<gene>
    <name evidence="15" type="ORF">IG616_18140</name>
</gene>
<dbReference type="PANTHER" id="PTHR22939:SF130">
    <property type="entry name" value="PERIPLASMIC SERINE ENDOPROTEASE DEGP-LIKE-RELATED"/>
    <property type="match status" value="1"/>
</dbReference>
<dbReference type="EC" id="3.4.21.107" evidence="4"/>
<evidence type="ECO:0000256" key="9">
    <source>
        <dbReference type="ARBA" id="ARBA00022764"/>
    </source>
</evidence>
<protein>
    <recommendedName>
        <fullName evidence="5">Probable periplasmic serine endoprotease DegP-like</fullName>
        <ecNumber evidence="4">3.4.21.107</ecNumber>
    </recommendedName>
    <alternativeName>
        <fullName evidence="13">Protease Do</fullName>
    </alternativeName>
</protein>
<dbReference type="Gene3D" id="2.30.42.10">
    <property type="match status" value="2"/>
</dbReference>